<organism evidence="2">
    <name type="scientific">marine sediment metagenome</name>
    <dbReference type="NCBI Taxonomy" id="412755"/>
    <lineage>
        <taxon>unclassified sequences</taxon>
        <taxon>metagenomes</taxon>
        <taxon>ecological metagenomes</taxon>
    </lineage>
</organism>
<feature type="compositionally biased region" description="Basic residues" evidence="1">
    <location>
        <begin position="1"/>
        <end position="10"/>
    </location>
</feature>
<proteinExistence type="predicted"/>
<accession>X1FX32</accession>
<evidence type="ECO:0008006" key="3">
    <source>
        <dbReference type="Google" id="ProtNLM"/>
    </source>
</evidence>
<gene>
    <name evidence="2" type="ORF">S03H2_20440</name>
</gene>
<feature type="region of interest" description="Disordered" evidence="1">
    <location>
        <begin position="1"/>
        <end position="30"/>
    </location>
</feature>
<name>X1FX32_9ZZZZ</name>
<evidence type="ECO:0000313" key="2">
    <source>
        <dbReference type="EMBL" id="GAH37105.1"/>
    </source>
</evidence>
<sequence>MTILRTKKTWRRDTPEAARPSSVRLTPEERANTKRALGFLRARAGSWRALAVAMGQPFSRMAKAVQKGRPVTARMAILVARHARVPVEDVLAGRWPAEGV</sequence>
<evidence type="ECO:0000256" key="1">
    <source>
        <dbReference type="SAM" id="MobiDB-lite"/>
    </source>
</evidence>
<dbReference type="EMBL" id="BARU01010774">
    <property type="protein sequence ID" value="GAH37105.1"/>
    <property type="molecule type" value="Genomic_DNA"/>
</dbReference>
<feature type="non-terminal residue" evidence="2">
    <location>
        <position position="100"/>
    </location>
</feature>
<reference evidence="2" key="1">
    <citation type="journal article" date="2014" name="Front. Microbiol.">
        <title>High frequency of phylogenetically diverse reductive dehalogenase-homologous genes in deep subseafloor sedimentary metagenomes.</title>
        <authorList>
            <person name="Kawai M."/>
            <person name="Futagami T."/>
            <person name="Toyoda A."/>
            <person name="Takaki Y."/>
            <person name="Nishi S."/>
            <person name="Hori S."/>
            <person name="Arai W."/>
            <person name="Tsubouchi T."/>
            <person name="Morono Y."/>
            <person name="Uchiyama I."/>
            <person name="Ito T."/>
            <person name="Fujiyama A."/>
            <person name="Inagaki F."/>
            <person name="Takami H."/>
        </authorList>
    </citation>
    <scope>NUCLEOTIDE SEQUENCE</scope>
    <source>
        <strain evidence="2">Expedition CK06-06</strain>
    </source>
</reference>
<dbReference type="AlphaFoldDB" id="X1FX32"/>
<comment type="caution">
    <text evidence="2">The sequence shown here is derived from an EMBL/GenBank/DDBJ whole genome shotgun (WGS) entry which is preliminary data.</text>
</comment>
<protein>
    <recommendedName>
        <fullName evidence="3">HTH cro/C1-type domain-containing protein</fullName>
    </recommendedName>
</protein>